<proteinExistence type="inferred from homology"/>
<dbReference type="Gene3D" id="3.40.50.1400">
    <property type="match status" value="2"/>
</dbReference>
<dbReference type="EMBL" id="AZGA01000084">
    <property type="protein sequence ID" value="KRM31035.1"/>
    <property type="molecule type" value="Genomic_DNA"/>
</dbReference>
<dbReference type="Proteomes" id="UP000051236">
    <property type="component" value="Unassembled WGS sequence"/>
</dbReference>
<protein>
    <recommendedName>
        <fullName evidence="10">Coproporphyrin III ferrochelatase</fullName>
        <ecNumber evidence="10">4.99.1.9</ecNumber>
    </recommendedName>
</protein>
<evidence type="ECO:0000256" key="9">
    <source>
        <dbReference type="ARBA" id="ARBA00024536"/>
    </source>
</evidence>
<dbReference type="CDD" id="cd00419">
    <property type="entry name" value="Ferrochelatase_C"/>
    <property type="match status" value="1"/>
</dbReference>
<comment type="function">
    <text evidence="10">Involved in coproporphyrin-dependent heme b biosynthesis. Catalyzes the insertion of ferrous iron into coproporphyrin III to form Fe-coproporphyrin III.</text>
</comment>
<evidence type="ECO:0000256" key="2">
    <source>
        <dbReference type="ARBA" id="ARBA00007718"/>
    </source>
</evidence>
<dbReference type="PANTHER" id="PTHR11108:SF1">
    <property type="entry name" value="FERROCHELATASE, MITOCHONDRIAL"/>
    <property type="match status" value="1"/>
</dbReference>
<dbReference type="InterPro" id="IPR033644">
    <property type="entry name" value="Ferrochelatase_C"/>
</dbReference>
<comment type="caution">
    <text evidence="12">The sequence shown here is derived from an EMBL/GenBank/DDBJ whole genome shotgun (WGS) entry which is preliminary data.</text>
</comment>
<keyword evidence="8 10" id="KW-0627">Porphyrin biosynthesis</keyword>
<dbReference type="CDD" id="cd03411">
    <property type="entry name" value="Ferrochelatase_N"/>
    <property type="match status" value="1"/>
</dbReference>
<dbReference type="EC" id="4.99.1.9" evidence="10"/>
<keyword evidence="7 10" id="KW-0456">Lyase</keyword>
<dbReference type="GO" id="GO:0046872">
    <property type="term" value="F:metal ion binding"/>
    <property type="evidence" value="ECO:0007669"/>
    <property type="project" value="UniProtKB-KW"/>
</dbReference>
<dbReference type="InterPro" id="IPR033659">
    <property type="entry name" value="Ferrochelatase_N"/>
</dbReference>
<keyword evidence="4 10" id="KW-0479">Metal-binding</keyword>
<keyword evidence="13" id="KW-1185">Reference proteome</keyword>
<dbReference type="Pfam" id="PF00762">
    <property type="entry name" value="Ferrochelatase"/>
    <property type="match status" value="1"/>
</dbReference>
<dbReference type="GO" id="GO:0004325">
    <property type="term" value="F:ferrochelatase activity"/>
    <property type="evidence" value="ECO:0007669"/>
    <property type="project" value="UniProtKB-UniRule"/>
</dbReference>
<sequence>MQEAVFLKKSGVLLINLGTPKSAAPKDVRQFLSHFLSDPRVIDMPRAFWWLILHGMILPFRPKHSAKMYAQIWDPELGGSPLLYYTQQVTKKLQAGLLGYDVRFAMSYSQPNIAQVLQDFNDQGIEDLTIVPMYPQFSTTTVGSVYDAVAQFYLKKAHIPHLHIITDFYQDARYIQVLANTIQQALDAHPQADELLFSYHGIPQRYVAEKKDPYFEQCHITTEMTMERLDHAIAYEMTFQSKFGPGAWLTPATQETVVKLAQNGAKELLVVTPSFTADCLETLYEIDTENRHYFLDAGGSEFHFIAPLNDNDEFVDFLAQLVRENSAAQG</sequence>
<name>A0A0R1XSQ0_9LACO</name>
<dbReference type="STRING" id="1423734.FC83_GL001036"/>
<evidence type="ECO:0000256" key="7">
    <source>
        <dbReference type="ARBA" id="ARBA00023239"/>
    </source>
</evidence>
<comment type="pathway">
    <text evidence="1 10">Porphyrin-containing compound metabolism; protoheme biosynthesis.</text>
</comment>
<keyword evidence="3 10" id="KW-0963">Cytoplasm</keyword>
<comment type="catalytic activity">
    <reaction evidence="9">
        <text>Fe-coproporphyrin III + 2 H(+) = coproporphyrin III + Fe(2+)</text>
        <dbReference type="Rhea" id="RHEA:49572"/>
        <dbReference type="ChEBI" id="CHEBI:15378"/>
        <dbReference type="ChEBI" id="CHEBI:29033"/>
        <dbReference type="ChEBI" id="CHEBI:68438"/>
        <dbReference type="ChEBI" id="CHEBI:131725"/>
        <dbReference type="EC" id="4.99.1.9"/>
    </reaction>
    <physiologicalReaction direction="right-to-left" evidence="9">
        <dbReference type="Rhea" id="RHEA:49574"/>
    </physiologicalReaction>
</comment>
<comment type="similarity">
    <text evidence="2 10 11">Belongs to the ferrochelatase family.</text>
</comment>
<dbReference type="AlphaFoldDB" id="A0A0R1XSQ0"/>
<feature type="binding site" evidence="10">
    <location>
        <position position="281"/>
    </location>
    <ligand>
        <name>Fe(2+)</name>
        <dbReference type="ChEBI" id="CHEBI:29033"/>
    </ligand>
</feature>
<evidence type="ECO:0000256" key="10">
    <source>
        <dbReference type="HAMAP-Rule" id="MF_00323"/>
    </source>
</evidence>
<evidence type="ECO:0000256" key="3">
    <source>
        <dbReference type="ARBA" id="ARBA00022490"/>
    </source>
</evidence>
<evidence type="ECO:0000256" key="8">
    <source>
        <dbReference type="ARBA" id="ARBA00023244"/>
    </source>
</evidence>
<evidence type="ECO:0000256" key="6">
    <source>
        <dbReference type="ARBA" id="ARBA00023133"/>
    </source>
</evidence>
<dbReference type="SUPFAM" id="SSF53800">
    <property type="entry name" value="Chelatase"/>
    <property type="match status" value="1"/>
</dbReference>
<dbReference type="GO" id="GO:0006783">
    <property type="term" value="P:heme biosynthetic process"/>
    <property type="evidence" value="ECO:0007669"/>
    <property type="project" value="UniProtKB-UniRule"/>
</dbReference>
<dbReference type="eggNOG" id="COG0276">
    <property type="taxonomic scope" value="Bacteria"/>
</dbReference>
<comment type="subcellular location">
    <subcellularLocation>
        <location evidence="10">Cytoplasm</location>
    </subcellularLocation>
</comment>
<dbReference type="NCBIfam" id="TIGR00109">
    <property type="entry name" value="hemH"/>
    <property type="match status" value="1"/>
</dbReference>
<dbReference type="GO" id="GO:0005737">
    <property type="term" value="C:cytoplasm"/>
    <property type="evidence" value="ECO:0007669"/>
    <property type="project" value="UniProtKB-SubCell"/>
</dbReference>
<evidence type="ECO:0000313" key="13">
    <source>
        <dbReference type="Proteomes" id="UP000051236"/>
    </source>
</evidence>
<dbReference type="UniPathway" id="UPA00252"/>
<evidence type="ECO:0000256" key="4">
    <source>
        <dbReference type="ARBA" id="ARBA00022723"/>
    </source>
</evidence>
<feature type="binding site" evidence="10">
    <location>
        <position position="200"/>
    </location>
    <ligand>
        <name>Fe(2+)</name>
        <dbReference type="ChEBI" id="CHEBI:29033"/>
    </ligand>
</feature>
<dbReference type="FunFam" id="3.40.50.1400:FF:000002">
    <property type="entry name" value="Ferrochelatase"/>
    <property type="match status" value="1"/>
</dbReference>
<reference evidence="12 13" key="1">
    <citation type="journal article" date="2015" name="Genome Announc.">
        <title>Expanding the biotechnology potential of lactobacilli through comparative genomics of 213 strains and associated genera.</title>
        <authorList>
            <person name="Sun Z."/>
            <person name="Harris H.M."/>
            <person name="McCann A."/>
            <person name="Guo C."/>
            <person name="Argimon S."/>
            <person name="Zhang W."/>
            <person name="Yang X."/>
            <person name="Jeffery I.B."/>
            <person name="Cooney J.C."/>
            <person name="Kagawa T.F."/>
            <person name="Liu W."/>
            <person name="Song Y."/>
            <person name="Salvetti E."/>
            <person name="Wrobel A."/>
            <person name="Rasinkangas P."/>
            <person name="Parkhill J."/>
            <person name="Rea M.C."/>
            <person name="O'Sullivan O."/>
            <person name="Ritari J."/>
            <person name="Douillard F.P."/>
            <person name="Paul Ross R."/>
            <person name="Yang R."/>
            <person name="Briner A.E."/>
            <person name="Felis G.E."/>
            <person name="de Vos W.M."/>
            <person name="Barrangou R."/>
            <person name="Klaenhammer T.R."/>
            <person name="Caufield P.W."/>
            <person name="Cui Y."/>
            <person name="Zhang H."/>
            <person name="O'Toole P.W."/>
        </authorList>
    </citation>
    <scope>NUCLEOTIDE SEQUENCE [LARGE SCALE GENOMIC DNA]</scope>
    <source>
        <strain evidence="12 13">DSM 18527</strain>
    </source>
</reference>
<evidence type="ECO:0000256" key="5">
    <source>
        <dbReference type="ARBA" id="ARBA00023004"/>
    </source>
</evidence>
<dbReference type="HAMAP" id="MF_00323">
    <property type="entry name" value="Ferrochelatase"/>
    <property type="match status" value="1"/>
</dbReference>
<dbReference type="PANTHER" id="PTHR11108">
    <property type="entry name" value="FERROCHELATASE"/>
    <property type="match status" value="1"/>
</dbReference>
<dbReference type="PATRIC" id="fig|1423734.3.peg.1051"/>
<accession>A0A0R1XSQ0</accession>
<gene>
    <name evidence="10" type="primary">cpfC</name>
    <name evidence="12" type="ORF">FC83_GL001036</name>
</gene>
<evidence type="ECO:0000256" key="11">
    <source>
        <dbReference type="RuleBase" id="RU004185"/>
    </source>
</evidence>
<comment type="caution">
    <text evidence="10">Lacks conserved residue(s) required for the propagation of feature annotation.</text>
</comment>
<keyword evidence="5 10" id="KW-0408">Iron</keyword>
<organism evidence="12 13">
    <name type="scientific">Agrilactobacillus composti DSM 18527 = JCM 14202</name>
    <dbReference type="NCBI Taxonomy" id="1423734"/>
    <lineage>
        <taxon>Bacteria</taxon>
        <taxon>Bacillati</taxon>
        <taxon>Bacillota</taxon>
        <taxon>Bacilli</taxon>
        <taxon>Lactobacillales</taxon>
        <taxon>Lactobacillaceae</taxon>
        <taxon>Agrilactobacillus</taxon>
    </lineage>
</organism>
<evidence type="ECO:0000256" key="1">
    <source>
        <dbReference type="ARBA" id="ARBA00004744"/>
    </source>
</evidence>
<evidence type="ECO:0000313" key="12">
    <source>
        <dbReference type="EMBL" id="KRM31035.1"/>
    </source>
</evidence>
<dbReference type="InterPro" id="IPR001015">
    <property type="entry name" value="Ferrochelatase"/>
</dbReference>
<keyword evidence="6 10" id="KW-0350">Heme biosynthesis</keyword>